<dbReference type="PANTHER" id="PTHR45856">
    <property type="entry name" value="ALPHA/BETA-HYDROLASES SUPERFAMILY PROTEIN"/>
    <property type="match status" value="1"/>
</dbReference>
<reference evidence="2 3" key="1">
    <citation type="submission" date="2017-07" db="EMBL/GenBank/DDBJ databases">
        <title>Draft Genome Sequences of Select Purple Nonsulfur Bacteria.</title>
        <authorList>
            <person name="Lasarre B."/>
            <person name="Mckinlay J.B."/>
        </authorList>
    </citation>
    <scope>NUCLEOTIDE SEQUENCE [LARGE SCALE GENOMIC DNA]</scope>
    <source>
        <strain evidence="2 3">DSM 5909</strain>
    </source>
</reference>
<keyword evidence="3" id="KW-1185">Reference proteome</keyword>
<gene>
    <name evidence="2" type="ORF">CH341_13105</name>
</gene>
<sequence>AVLAAQRAAERGLTPEVYTFGMPRTGNEEFARDYDVALGPRTYRLVHGEDIVPTVPPSGLGFRHVGHCLACARHTRFDAARLTPPPCDDPPFGPGLQSALLEGARLMLSLSLDPQIRSDLIGQASRLLPPALGDHLPDRYWQALAAGGPSAS</sequence>
<evidence type="ECO:0000259" key="1">
    <source>
        <dbReference type="Pfam" id="PF01764"/>
    </source>
</evidence>
<dbReference type="RefSeq" id="WP_425376179.1">
    <property type="nucleotide sequence ID" value="NZ_NPEX01000077.1"/>
</dbReference>
<dbReference type="Pfam" id="PF01764">
    <property type="entry name" value="Lipase_3"/>
    <property type="match status" value="1"/>
</dbReference>
<dbReference type="PANTHER" id="PTHR45856:SF11">
    <property type="entry name" value="FUNGAL LIPASE-LIKE DOMAIN-CONTAINING PROTEIN"/>
    <property type="match status" value="1"/>
</dbReference>
<dbReference type="Gene3D" id="3.40.50.1820">
    <property type="entry name" value="alpha/beta hydrolase"/>
    <property type="match status" value="1"/>
</dbReference>
<organism evidence="2 3">
    <name type="scientific">Rhodoplanes roseus</name>
    <dbReference type="NCBI Taxonomy" id="29409"/>
    <lineage>
        <taxon>Bacteria</taxon>
        <taxon>Pseudomonadati</taxon>
        <taxon>Pseudomonadota</taxon>
        <taxon>Alphaproteobacteria</taxon>
        <taxon>Hyphomicrobiales</taxon>
        <taxon>Nitrobacteraceae</taxon>
        <taxon>Rhodoplanes</taxon>
    </lineage>
</organism>
<comment type="caution">
    <text evidence="2">The sequence shown here is derived from an EMBL/GenBank/DDBJ whole genome shotgun (WGS) entry which is preliminary data.</text>
</comment>
<dbReference type="SUPFAM" id="SSF53474">
    <property type="entry name" value="alpha/beta-Hydrolases"/>
    <property type="match status" value="1"/>
</dbReference>
<name>A0A327L1C2_9BRAD</name>
<dbReference type="InterPro" id="IPR029058">
    <property type="entry name" value="AB_hydrolase_fold"/>
</dbReference>
<evidence type="ECO:0000313" key="2">
    <source>
        <dbReference type="EMBL" id="RAI43653.1"/>
    </source>
</evidence>
<evidence type="ECO:0000313" key="3">
    <source>
        <dbReference type="Proteomes" id="UP000249130"/>
    </source>
</evidence>
<dbReference type="GO" id="GO:0006629">
    <property type="term" value="P:lipid metabolic process"/>
    <property type="evidence" value="ECO:0007669"/>
    <property type="project" value="InterPro"/>
</dbReference>
<feature type="domain" description="Fungal lipase-type" evidence="1">
    <location>
        <begin position="1"/>
        <end position="57"/>
    </location>
</feature>
<dbReference type="Proteomes" id="UP000249130">
    <property type="component" value="Unassembled WGS sequence"/>
</dbReference>
<protein>
    <recommendedName>
        <fullName evidence="1">Fungal lipase-type domain-containing protein</fullName>
    </recommendedName>
</protein>
<dbReference type="AlphaFoldDB" id="A0A327L1C2"/>
<dbReference type="InterPro" id="IPR051218">
    <property type="entry name" value="Sec_MonoDiacylglyc_Lipase"/>
</dbReference>
<proteinExistence type="predicted"/>
<feature type="non-terminal residue" evidence="2">
    <location>
        <position position="1"/>
    </location>
</feature>
<accession>A0A327L1C2</accession>
<dbReference type="InterPro" id="IPR002921">
    <property type="entry name" value="Fungal_lipase-type"/>
</dbReference>
<dbReference type="EMBL" id="NPEX01000077">
    <property type="protein sequence ID" value="RAI43653.1"/>
    <property type="molecule type" value="Genomic_DNA"/>
</dbReference>